<dbReference type="NCBIfam" id="NF041921">
    <property type="entry name" value="HVO_A0556"/>
    <property type="match status" value="1"/>
</dbReference>
<dbReference type="InterPro" id="IPR049681">
    <property type="entry name" value="HVO_A0556-like"/>
</dbReference>
<accession>A0AAV3T7Z3</accession>
<gene>
    <name evidence="1" type="ORF">GCM10009020_09110</name>
</gene>
<proteinExistence type="predicted"/>
<dbReference type="Proteomes" id="UP001500420">
    <property type="component" value="Unassembled WGS sequence"/>
</dbReference>
<dbReference type="EMBL" id="BAAADV010000001">
    <property type="protein sequence ID" value="GAA0666091.1"/>
    <property type="molecule type" value="Genomic_DNA"/>
</dbReference>
<name>A0AAV3T7Z3_9EURY</name>
<comment type="caution">
    <text evidence="1">The sequence shown here is derived from an EMBL/GenBank/DDBJ whole genome shotgun (WGS) entry which is preliminary data.</text>
</comment>
<dbReference type="AlphaFoldDB" id="A0AAV3T7Z3"/>
<sequence>MATVDNRSVLRNLEGDECPWTEDCSGELERGEYKDTDALVCPNCDTPIVRVW</sequence>
<protein>
    <recommendedName>
        <fullName evidence="3">Small CPxCG-related zinc finger protein</fullName>
    </recommendedName>
</protein>
<dbReference type="RefSeq" id="WP_343772702.1">
    <property type="nucleotide sequence ID" value="NZ_BAAADV010000001.1"/>
</dbReference>
<keyword evidence="2" id="KW-1185">Reference proteome</keyword>
<evidence type="ECO:0008006" key="3">
    <source>
        <dbReference type="Google" id="ProtNLM"/>
    </source>
</evidence>
<reference evidence="1 2" key="1">
    <citation type="journal article" date="2019" name="Int. J. Syst. Evol. Microbiol.">
        <title>The Global Catalogue of Microorganisms (GCM) 10K type strain sequencing project: providing services to taxonomists for standard genome sequencing and annotation.</title>
        <authorList>
            <consortium name="The Broad Institute Genomics Platform"/>
            <consortium name="The Broad Institute Genome Sequencing Center for Infectious Disease"/>
            <person name="Wu L."/>
            <person name="Ma J."/>
        </authorList>
    </citation>
    <scope>NUCLEOTIDE SEQUENCE [LARGE SCALE GENOMIC DNA]</scope>
    <source>
        <strain evidence="1 2">JCM 16328</strain>
    </source>
</reference>
<evidence type="ECO:0000313" key="1">
    <source>
        <dbReference type="EMBL" id="GAA0666091.1"/>
    </source>
</evidence>
<evidence type="ECO:0000313" key="2">
    <source>
        <dbReference type="Proteomes" id="UP001500420"/>
    </source>
</evidence>
<organism evidence="1 2">
    <name type="scientific">Natronoarchaeum mannanilyticum</name>
    <dbReference type="NCBI Taxonomy" id="926360"/>
    <lineage>
        <taxon>Archaea</taxon>
        <taxon>Methanobacteriati</taxon>
        <taxon>Methanobacteriota</taxon>
        <taxon>Stenosarchaea group</taxon>
        <taxon>Halobacteria</taxon>
        <taxon>Halobacteriales</taxon>
        <taxon>Natronoarchaeaceae</taxon>
    </lineage>
</organism>